<evidence type="ECO:0000259" key="1">
    <source>
        <dbReference type="Pfam" id="PF07705"/>
    </source>
</evidence>
<dbReference type="InterPro" id="IPR011635">
    <property type="entry name" value="CARDB"/>
</dbReference>
<sequence length="403" mass="44856">MRNPRRVWLLVGVFCLGIVWTIWAATWMGFWGGQSLYPGTERYEKGRWEKPPICYQFLDTPAKSWTDDEKTAARGAIREWNLRLGIMKESTDPQCMGRESDVVLLWAADDFFKDDDFNRDGKRLWLSGAAAVYIPICVAPPLNWEPCPDLQTAKILDRCSVIAFRLRELRNWFVDPTPDSDEEFAPQDVQLCGVLKKMLKAKPGGPAFGKQDFYTIVLHEFGHALGLIHSGGCDRNLFTPSPPTDPKDDDGSVMWEGVLRERREFETPASHLSQSERRHLTESDEVLLGGPGGLYCPDLTVSNLIVRAVGPGSGPWTLTVTAGVQNVGNIPAGPFVVTVTRNSQLVVEQEFEGLEPGASARIFATEIVGAGLHLIEVRVDSRDHVTECDEGNNVASRFVRLGK</sequence>
<organism evidence="2">
    <name type="scientific">uncultured Acetothermia bacterium</name>
    <dbReference type="NCBI Taxonomy" id="236499"/>
    <lineage>
        <taxon>Bacteria</taxon>
        <taxon>Candidatus Bipolaricaulota</taxon>
        <taxon>environmental samples</taxon>
    </lineage>
</organism>
<dbReference type="AlphaFoldDB" id="H5SNH9"/>
<evidence type="ECO:0000313" key="2">
    <source>
        <dbReference type="EMBL" id="BAL57715.1"/>
    </source>
</evidence>
<reference evidence="2" key="1">
    <citation type="journal article" date="2005" name="Environ. Microbiol.">
        <title>Genetic and functional properties of uncultivated thermophilic crenarchaeotes from a subsurface gold mine as revealed by analysis of genome fragments.</title>
        <authorList>
            <person name="Nunoura T."/>
            <person name="Hirayama H."/>
            <person name="Takami H."/>
            <person name="Oida H."/>
            <person name="Nishi S."/>
            <person name="Shimamura S."/>
            <person name="Suzuki Y."/>
            <person name="Inagaki F."/>
            <person name="Takai K."/>
            <person name="Nealson K.H."/>
            <person name="Horikoshi K."/>
        </authorList>
    </citation>
    <scope>NUCLEOTIDE SEQUENCE</scope>
</reference>
<dbReference type="Gene3D" id="2.60.40.10">
    <property type="entry name" value="Immunoglobulins"/>
    <property type="match status" value="1"/>
</dbReference>
<dbReference type="InterPro" id="IPR024079">
    <property type="entry name" value="MetalloPept_cat_dom_sf"/>
</dbReference>
<feature type="domain" description="CARDB" evidence="1">
    <location>
        <begin position="297"/>
        <end position="396"/>
    </location>
</feature>
<proteinExistence type="predicted"/>
<protein>
    <recommendedName>
        <fullName evidence="1">CARDB domain-containing protein</fullName>
    </recommendedName>
</protein>
<dbReference type="InterPro" id="IPR013783">
    <property type="entry name" value="Ig-like_fold"/>
</dbReference>
<gene>
    <name evidence="2" type="ORF">HGMM_F52A12C35</name>
</gene>
<dbReference type="Gene3D" id="3.40.390.10">
    <property type="entry name" value="Collagenase (Catalytic Domain)"/>
    <property type="match status" value="1"/>
</dbReference>
<dbReference type="GO" id="GO:0008237">
    <property type="term" value="F:metallopeptidase activity"/>
    <property type="evidence" value="ECO:0007669"/>
    <property type="project" value="InterPro"/>
</dbReference>
<name>H5SNH9_9BACT</name>
<dbReference type="SUPFAM" id="SSF55486">
    <property type="entry name" value="Metalloproteases ('zincins'), catalytic domain"/>
    <property type="match status" value="1"/>
</dbReference>
<reference evidence="2" key="2">
    <citation type="journal article" date="2012" name="PLoS ONE">
        <title>A Deeply Branching Thermophilic Bacterium with an Ancient Acetyl-CoA Pathway Dominates a Subsurface Ecosystem.</title>
        <authorList>
            <person name="Takami H."/>
            <person name="Noguchi H."/>
            <person name="Takaki Y."/>
            <person name="Uchiyama I."/>
            <person name="Toyoda A."/>
            <person name="Nishi S."/>
            <person name="Chee G.-J."/>
            <person name="Arai W."/>
            <person name="Nunoura T."/>
            <person name="Itoh T."/>
            <person name="Hattori M."/>
            <person name="Takai K."/>
        </authorList>
    </citation>
    <scope>NUCLEOTIDE SEQUENCE</scope>
</reference>
<dbReference type="EMBL" id="AP011782">
    <property type="protein sequence ID" value="BAL57715.1"/>
    <property type="molecule type" value="Genomic_DNA"/>
</dbReference>
<accession>H5SNH9</accession>
<dbReference type="Pfam" id="PF07705">
    <property type="entry name" value="CARDB"/>
    <property type="match status" value="1"/>
</dbReference>